<dbReference type="EMBL" id="QZKU01000053">
    <property type="protein sequence ID" value="RJP22895.1"/>
    <property type="molecule type" value="Genomic_DNA"/>
</dbReference>
<dbReference type="Gene3D" id="2.40.320.10">
    <property type="entry name" value="Hypothetical Protein Pfu-838710-001"/>
    <property type="match status" value="1"/>
</dbReference>
<proteinExistence type="predicted"/>
<dbReference type="SMART" id="SM01118">
    <property type="entry name" value="CYTH"/>
    <property type="match status" value="1"/>
</dbReference>
<evidence type="ECO:0000313" key="3">
    <source>
        <dbReference type="EMBL" id="RJP22895.1"/>
    </source>
</evidence>
<dbReference type="Pfam" id="PF01928">
    <property type="entry name" value="CYTH"/>
    <property type="match status" value="1"/>
</dbReference>
<dbReference type="InterPro" id="IPR033469">
    <property type="entry name" value="CYTH-like_dom_sf"/>
</dbReference>
<name>A0A3A4NWE9_ABYX5</name>
<comment type="caution">
    <text evidence="3">The sequence shown here is derived from an EMBL/GenBank/DDBJ whole genome shotgun (WGS) entry which is preliminary data.</text>
</comment>
<sequence>MPSNIEIKARVREHDAFRRIATRMATEPPQTLHQEDVFFRVRKGRLKLRIFSDGSGELIQYERPDLTGAKQSHYRIYRTSRPLELRKLLAEALDETVAVKKKREVYIAGQTRIHLDEVDKLGTFVELEVVLSPHQTVEEGQRLASDLMRKLGIKESDLVPCAYADLLENQVKQARKEGVSHPPVNWRKQEESS</sequence>
<dbReference type="AlphaFoldDB" id="A0A3A4NWE9"/>
<feature type="domain" description="CYTH" evidence="2">
    <location>
        <begin position="2"/>
        <end position="169"/>
    </location>
</feature>
<accession>A0A3A4NWE9</accession>
<dbReference type="SUPFAM" id="SSF55154">
    <property type="entry name" value="CYTH-like phosphatases"/>
    <property type="match status" value="1"/>
</dbReference>
<reference evidence="3 4" key="1">
    <citation type="journal article" date="2017" name="ISME J.">
        <title>Energy and carbon metabolisms in a deep terrestrial subsurface fluid microbial community.</title>
        <authorList>
            <person name="Momper L."/>
            <person name="Jungbluth S.P."/>
            <person name="Lee M.D."/>
            <person name="Amend J.P."/>
        </authorList>
    </citation>
    <scope>NUCLEOTIDE SEQUENCE [LARGE SCALE GENOMIC DNA]</scope>
    <source>
        <strain evidence="3">SURF_5</strain>
    </source>
</reference>
<protein>
    <submittedName>
        <fullName evidence="3">CYTH domain-containing protein</fullName>
    </submittedName>
</protein>
<evidence type="ECO:0000313" key="4">
    <source>
        <dbReference type="Proteomes" id="UP000265882"/>
    </source>
</evidence>
<dbReference type="PANTHER" id="PTHR21028:SF2">
    <property type="entry name" value="CYTH DOMAIN-CONTAINING PROTEIN"/>
    <property type="match status" value="1"/>
</dbReference>
<organism evidence="3 4">
    <name type="scientific">Abyssobacteria bacterium (strain SURF_5)</name>
    <dbReference type="NCBI Taxonomy" id="2093360"/>
    <lineage>
        <taxon>Bacteria</taxon>
        <taxon>Pseudomonadati</taxon>
        <taxon>Candidatus Hydrogenedentota</taxon>
        <taxon>Candidatus Abyssobacteria</taxon>
    </lineage>
</organism>
<dbReference type="CDD" id="cd07890">
    <property type="entry name" value="CYTH-like_AC_IV-like"/>
    <property type="match status" value="1"/>
</dbReference>
<dbReference type="InterPro" id="IPR008173">
    <property type="entry name" value="Adenylyl_cyclase_CyaB"/>
</dbReference>
<dbReference type="Proteomes" id="UP000265882">
    <property type="component" value="Unassembled WGS sequence"/>
</dbReference>
<evidence type="ECO:0000256" key="1">
    <source>
        <dbReference type="SAM" id="MobiDB-lite"/>
    </source>
</evidence>
<feature type="region of interest" description="Disordered" evidence="1">
    <location>
        <begin position="174"/>
        <end position="193"/>
    </location>
</feature>
<evidence type="ECO:0000259" key="2">
    <source>
        <dbReference type="PROSITE" id="PS51707"/>
    </source>
</evidence>
<dbReference type="PANTHER" id="PTHR21028">
    <property type="entry name" value="SI:CH211-156B7.4"/>
    <property type="match status" value="1"/>
</dbReference>
<dbReference type="InterPro" id="IPR023577">
    <property type="entry name" value="CYTH_domain"/>
</dbReference>
<dbReference type="PROSITE" id="PS51707">
    <property type="entry name" value="CYTH"/>
    <property type="match status" value="1"/>
</dbReference>
<gene>
    <name evidence="3" type="ORF">C4520_07685</name>
</gene>